<keyword evidence="4 8" id="KW-0812">Transmembrane</keyword>
<evidence type="ECO:0000259" key="10">
    <source>
        <dbReference type="Pfam" id="PF00924"/>
    </source>
</evidence>
<evidence type="ECO:0000256" key="8">
    <source>
        <dbReference type="SAM" id="Phobius"/>
    </source>
</evidence>
<dbReference type="InterPro" id="IPR049278">
    <property type="entry name" value="MS_channel_C"/>
</dbReference>
<keyword evidence="3" id="KW-1003">Cell membrane</keyword>
<dbReference type="InterPro" id="IPR023408">
    <property type="entry name" value="MscS_beta-dom_sf"/>
</dbReference>
<dbReference type="InterPro" id="IPR006686">
    <property type="entry name" value="MscS_channel_CS"/>
</dbReference>
<dbReference type="InterPro" id="IPR006685">
    <property type="entry name" value="MscS_channel_2nd"/>
</dbReference>
<evidence type="ECO:0000256" key="7">
    <source>
        <dbReference type="SAM" id="Coils"/>
    </source>
</evidence>
<proteinExistence type="inferred from homology"/>
<evidence type="ECO:0000256" key="6">
    <source>
        <dbReference type="ARBA" id="ARBA00023136"/>
    </source>
</evidence>
<feature type="coiled-coil region" evidence="7">
    <location>
        <begin position="152"/>
        <end position="219"/>
    </location>
</feature>
<feature type="transmembrane region" description="Helical" evidence="8">
    <location>
        <begin position="339"/>
        <end position="362"/>
    </location>
</feature>
<dbReference type="PROSITE" id="PS01246">
    <property type="entry name" value="UPF0003"/>
    <property type="match status" value="1"/>
</dbReference>
<dbReference type="SUPFAM" id="SSF82861">
    <property type="entry name" value="Mechanosensitive channel protein MscS (YggB), transmembrane region"/>
    <property type="match status" value="1"/>
</dbReference>
<dbReference type="Proteomes" id="UP001060012">
    <property type="component" value="Chromosome"/>
</dbReference>
<evidence type="ECO:0000313" key="13">
    <source>
        <dbReference type="Proteomes" id="UP001060012"/>
    </source>
</evidence>
<organism evidence="12 13">
    <name type="scientific">Arcobacter roscoffensis</name>
    <dbReference type="NCBI Taxonomy" id="2961520"/>
    <lineage>
        <taxon>Bacteria</taxon>
        <taxon>Pseudomonadati</taxon>
        <taxon>Campylobacterota</taxon>
        <taxon>Epsilonproteobacteria</taxon>
        <taxon>Campylobacterales</taxon>
        <taxon>Arcobacteraceae</taxon>
        <taxon>Arcobacter</taxon>
    </lineage>
</organism>
<dbReference type="PANTHER" id="PTHR30347">
    <property type="entry name" value="POTASSIUM CHANNEL RELATED"/>
    <property type="match status" value="1"/>
</dbReference>
<keyword evidence="5 8" id="KW-1133">Transmembrane helix</keyword>
<feature type="chain" id="PRO_5047036803" evidence="9">
    <location>
        <begin position="20"/>
        <end position="609"/>
    </location>
</feature>
<dbReference type="InterPro" id="IPR052702">
    <property type="entry name" value="MscS-like_channel"/>
</dbReference>
<reference evidence="12" key="1">
    <citation type="submission" date="2022-07" db="EMBL/GenBank/DDBJ databases">
        <title>Arcobacter roscoffensis sp. nov., a marine bacterium isolated from coastal seawater collected from Roscoff, France.</title>
        <authorList>
            <person name="Pascual J."/>
            <person name="Lepeaux C."/>
            <person name="Methner A."/>
            <person name="Overmann J."/>
        </authorList>
    </citation>
    <scope>NUCLEOTIDE SEQUENCE</scope>
    <source>
        <strain evidence="12">ARW1-2F2</strain>
    </source>
</reference>
<evidence type="ECO:0000256" key="1">
    <source>
        <dbReference type="ARBA" id="ARBA00004651"/>
    </source>
</evidence>
<dbReference type="InterPro" id="IPR010920">
    <property type="entry name" value="LSM_dom_sf"/>
</dbReference>
<evidence type="ECO:0000259" key="11">
    <source>
        <dbReference type="Pfam" id="PF21082"/>
    </source>
</evidence>
<protein>
    <submittedName>
        <fullName evidence="12">Mechanosensitive ion channel</fullName>
    </submittedName>
</protein>
<feature type="transmembrane region" description="Helical" evidence="8">
    <location>
        <begin position="412"/>
        <end position="441"/>
    </location>
</feature>
<dbReference type="SUPFAM" id="SSF50182">
    <property type="entry name" value="Sm-like ribonucleoproteins"/>
    <property type="match status" value="1"/>
</dbReference>
<dbReference type="RefSeq" id="WP_254577684.1">
    <property type="nucleotide sequence ID" value="NZ_CP100595.1"/>
</dbReference>
<keyword evidence="7" id="KW-0175">Coiled coil</keyword>
<dbReference type="InterPro" id="IPR011066">
    <property type="entry name" value="MscS_channel_C_sf"/>
</dbReference>
<dbReference type="SUPFAM" id="SSF82689">
    <property type="entry name" value="Mechanosensitive channel protein MscS (YggB), C-terminal domain"/>
    <property type="match status" value="1"/>
</dbReference>
<feature type="domain" description="Mechanosensitive ion channel MscS" evidence="10">
    <location>
        <begin position="428"/>
        <end position="495"/>
    </location>
</feature>
<dbReference type="Gene3D" id="3.30.70.100">
    <property type="match status" value="1"/>
</dbReference>
<feature type="signal peptide" evidence="9">
    <location>
        <begin position="1"/>
        <end position="19"/>
    </location>
</feature>
<keyword evidence="9" id="KW-0732">Signal</keyword>
<accession>A0ABY5E8L1</accession>
<dbReference type="InterPro" id="IPR011014">
    <property type="entry name" value="MscS_channel_TM-2"/>
</dbReference>
<evidence type="ECO:0000313" key="12">
    <source>
        <dbReference type="EMBL" id="UTJ07510.1"/>
    </source>
</evidence>
<gene>
    <name evidence="12" type="ORF">NJU99_05280</name>
</gene>
<feature type="domain" description="Mechanosensitive ion channel MscS C-terminal" evidence="11">
    <location>
        <begin position="505"/>
        <end position="592"/>
    </location>
</feature>
<dbReference type="EMBL" id="CP100595">
    <property type="protein sequence ID" value="UTJ07510.1"/>
    <property type="molecule type" value="Genomic_DNA"/>
</dbReference>
<dbReference type="Pfam" id="PF21082">
    <property type="entry name" value="MS_channel_3rd"/>
    <property type="match status" value="1"/>
</dbReference>
<dbReference type="Gene3D" id="1.10.287.1260">
    <property type="match status" value="1"/>
</dbReference>
<comment type="similarity">
    <text evidence="2">Belongs to the MscS (TC 1.A.23) family.</text>
</comment>
<comment type="subcellular location">
    <subcellularLocation>
        <location evidence="1">Cell membrane</location>
        <topology evidence="1">Multi-pass membrane protein</topology>
    </subcellularLocation>
</comment>
<dbReference type="PANTHER" id="PTHR30347:SF1">
    <property type="entry name" value="MECHANOSENSITIVE CHANNEL MSCK"/>
    <property type="match status" value="1"/>
</dbReference>
<evidence type="ECO:0000256" key="5">
    <source>
        <dbReference type="ARBA" id="ARBA00022989"/>
    </source>
</evidence>
<dbReference type="Gene3D" id="2.30.30.60">
    <property type="match status" value="1"/>
</dbReference>
<name>A0ABY5E8L1_9BACT</name>
<sequence>MRSLLVIFSLALFLNSAQIDNSLFENKNNPKFYEDLEKKIEESSKKQEFSQEIINTQKVNLKRLRELISKDINIEKFDNSYFANKDINIDTYFEATLTLAKTQIKIDTQNSLLGDVQNKLIFLKKSIEDIIEQDKQNLLTYQLQYAYYRTQKSNIEQRVKELKKIEDRYEKSLFEFISKIKSFDINKLVKDLEDINKKIKKLIEDKTAYEIELEKENIEENSKNILLFANKIEAKNVQIQEQIQKSLDILFKQSIFFIKNQNEKELIKVYTLKENLFSELLLKDKKQYEKVDEFIKSLAKKHLGNTKLFLSNSIYQSQDILKQIWGYITSPIFVYNEQAITLFSLIKAILLIVFGFVIGVIYKKWLANIAKKWPNMSQMSLKLSSNVGFYIIVIITFMIAMSSLGIDMSSISLIAGALSIGIGFGLQTVVSNLIAGVILMFERTIRIGDIIEINDLLKGTVTDIRIRSTTIKTFDNIDIVVPNSSFIQNNVINWTLEDPSRRLHIPFGVAYGTKIEKVKEVVLEELENSDLKYVKNNDDKKPEIRLENMNTSSVDLELLVWIKANDKLQPNSLRSDFLILIYNALYKHDIEIPFPQLDLHIKKEKNQAV</sequence>
<feature type="transmembrane region" description="Helical" evidence="8">
    <location>
        <begin position="383"/>
        <end position="406"/>
    </location>
</feature>
<keyword evidence="13" id="KW-1185">Reference proteome</keyword>
<evidence type="ECO:0000256" key="4">
    <source>
        <dbReference type="ARBA" id="ARBA00022692"/>
    </source>
</evidence>
<dbReference type="Pfam" id="PF00924">
    <property type="entry name" value="MS_channel_2nd"/>
    <property type="match status" value="1"/>
</dbReference>
<evidence type="ECO:0000256" key="9">
    <source>
        <dbReference type="SAM" id="SignalP"/>
    </source>
</evidence>
<evidence type="ECO:0000256" key="2">
    <source>
        <dbReference type="ARBA" id="ARBA00008017"/>
    </source>
</evidence>
<keyword evidence="6 8" id="KW-0472">Membrane</keyword>
<evidence type="ECO:0000256" key="3">
    <source>
        <dbReference type="ARBA" id="ARBA00022475"/>
    </source>
</evidence>